<reference evidence="2 3" key="1">
    <citation type="journal article" date="2008" name="Nature">
        <title>The genome of the model beetle and pest Tribolium castaneum.</title>
        <authorList>
            <consortium name="Tribolium Genome Sequencing Consortium"/>
            <person name="Richards S."/>
            <person name="Gibbs R.A."/>
            <person name="Weinstock G.M."/>
            <person name="Brown S.J."/>
            <person name="Denell R."/>
            <person name="Beeman R.W."/>
            <person name="Gibbs R."/>
            <person name="Beeman R.W."/>
            <person name="Brown S.J."/>
            <person name="Bucher G."/>
            <person name="Friedrich M."/>
            <person name="Grimmelikhuijzen C.J."/>
            <person name="Klingler M."/>
            <person name="Lorenzen M."/>
            <person name="Richards S."/>
            <person name="Roth S."/>
            <person name="Schroder R."/>
            <person name="Tautz D."/>
            <person name="Zdobnov E.M."/>
            <person name="Muzny D."/>
            <person name="Gibbs R.A."/>
            <person name="Weinstock G.M."/>
            <person name="Attaway T."/>
            <person name="Bell S."/>
            <person name="Buhay C.J."/>
            <person name="Chandrabose M.N."/>
            <person name="Chavez D."/>
            <person name="Clerk-Blankenburg K.P."/>
            <person name="Cree A."/>
            <person name="Dao M."/>
            <person name="Davis C."/>
            <person name="Chacko J."/>
            <person name="Dinh H."/>
            <person name="Dugan-Rocha S."/>
            <person name="Fowler G."/>
            <person name="Garner T.T."/>
            <person name="Garnes J."/>
            <person name="Gnirke A."/>
            <person name="Hawes A."/>
            <person name="Hernandez J."/>
            <person name="Hines S."/>
            <person name="Holder M."/>
            <person name="Hume J."/>
            <person name="Jhangiani S.N."/>
            <person name="Joshi V."/>
            <person name="Khan Z.M."/>
            <person name="Jackson L."/>
            <person name="Kovar C."/>
            <person name="Kowis A."/>
            <person name="Lee S."/>
            <person name="Lewis L.R."/>
            <person name="Margolis J."/>
            <person name="Morgan M."/>
            <person name="Nazareth L.V."/>
            <person name="Nguyen N."/>
            <person name="Okwuonu G."/>
            <person name="Parker D."/>
            <person name="Richards S."/>
            <person name="Ruiz S.J."/>
            <person name="Santibanez J."/>
            <person name="Savard J."/>
            <person name="Scherer S.E."/>
            <person name="Schneider B."/>
            <person name="Sodergren E."/>
            <person name="Tautz D."/>
            <person name="Vattahil S."/>
            <person name="Villasana D."/>
            <person name="White C.S."/>
            <person name="Wright R."/>
            <person name="Park Y."/>
            <person name="Beeman R.W."/>
            <person name="Lord J."/>
            <person name="Oppert B."/>
            <person name="Lorenzen M."/>
            <person name="Brown S."/>
            <person name="Wang L."/>
            <person name="Savard J."/>
            <person name="Tautz D."/>
            <person name="Richards S."/>
            <person name="Weinstock G."/>
            <person name="Gibbs R.A."/>
            <person name="Liu Y."/>
            <person name="Worley K."/>
            <person name="Weinstock G."/>
            <person name="Elsik C.G."/>
            <person name="Reese J.T."/>
            <person name="Elhaik E."/>
            <person name="Landan G."/>
            <person name="Graur D."/>
            <person name="Arensburger P."/>
            <person name="Atkinson P."/>
            <person name="Beeman R.W."/>
            <person name="Beidler J."/>
            <person name="Brown S.J."/>
            <person name="Demuth J.P."/>
            <person name="Drury D.W."/>
            <person name="Du Y.Z."/>
            <person name="Fujiwara H."/>
            <person name="Lorenzen M."/>
            <person name="Maselli V."/>
            <person name="Osanai M."/>
            <person name="Park Y."/>
            <person name="Robertson H.M."/>
            <person name="Tu Z."/>
            <person name="Wang J.J."/>
            <person name="Wang S."/>
            <person name="Richards S."/>
            <person name="Song H."/>
            <person name="Zhang L."/>
            <person name="Sodergren E."/>
            <person name="Werner D."/>
            <person name="Stanke M."/>
            <person name="Morgenstern B."/>
            <person name="Solovyev V."/>
            <person name="Kosarev P."/>
            <person name="Brown G."/>
            <person name="Chen H.C."/>
            <person name="Ermolaeva O."/>
            <person name="Hlavina W."/>
            <person name="Kapustin Y."/>
            <person name="Kiryutin B."/>
            <person name="Kitts P."/>
            <person name="Maglott D."/>
            <person name="Pruitt K."/>
            <person name="Sapojnikov V."/>
            <person name="Souvorov A."/>
            <person name="Mackey A.J."/>
            <person name="Waterhouse R.M."/>
            <person name="Wyder S."/>
            <person name="Zdobnov E.M."/>
            <person name="Zdobnov E.M."/>
            <person name="Wyder S."/>
            <person name="Kriventseva E.V."/>
            <person name="Kadowaki T."/>
            <person name="Bork P."/>
            <person name="Aranda M."/>
            <person name="Bao R."/>
            <person name="Beermann A."/>
            <person name="Berns N."/>
            <person name="Bolognesi R."/>
            <person name="Bonneton F."/>
            <person name="Bopp D."/>
            <person name="Brown S.J."/>
            <person name="Bucher G."/>
            <person name="Butts T."/>
            <person name="Chaumot A."/>
            <person name="Denell R.E."/>
            <person name="Ferrier D.E."/>
            <person name="Friedrich M."/>
            <person name="Gordon C.M."/>
            <person name="Jindra M."/>
            <person name="Klingler M."/>
            <person name="Lan Q."/>
            <person name="Lattorff H.M."/>
            <person name="Laudet V."/>
            <person name="von Levetsow C."/>
            <person name="Liu Z."/>
            <person name="Lutz R."/>
            <person name="Lynch J.A."/>
            <person name="da Fonseca R.N."/>
            <person name="Posnien N."/>
            <person name="Reuter R."/>
            <person name="Roth S."/>
            <person name="Savard J."/>
            <person name="Schinko J.B."/>
            <person name="Schmitt C."/>
            <person name="Schoppmeier M."/>
            <person name="Schroder R."/>
            <person name="Shippy T.D."/>
            <person name="Simonnet F."/>
            <person name="Marques-Souza H."/>
            <person name="Tautz D."/>
            <person name="Tomoyasu Y."/>
            <person name="Trauner J."/>
            <person name="Van der Zee M."/>
            <person name="Vervoort M."/>
            <person name="Wittkopp N."/>
            <person name="Wimmer E.A."/>
            <person name="Yang X."/>
            <person name="Jones A.K."/>
            <person name="Sattelle D.B."/>
            <person name="Ebert P.R."/>
            <person name="Nelson D."/>
            <person name="Scott J.G."/>
            <person name="Beeman R.W."/>
            <person name="Muthukrishnan S."/>
            <person name="Kramer K.J."/>
            <person name="Arakane Y."/>
            <person name="Beeman R.W."/>
            <person name="Zhu Q."/>
            <person name="Hogenkamp D."/>
            <person name="Dixit R."/>
            <person name="Oppert B."/>
            <person name="Jiang H."/>
            <person name="Zou Z."/>
            <person name="Marshall J."/>
            <person name="Elpidina E."/>
            <person name="Vinokurov K."/>
            <person name="Oppert C."/>
            <person name="Zou Z."/>
            <person name="Evans J."/>
            <person name="Lu Z."/>
            <person name="Zhao P."/>
            <person name="Sumathipala N."/>
            <person name="Altincicek B."/>
            <person name="Vilcinskas A."/>
            <person name="Williams M."/>
            <person name="Hultmark D."/>
            <person name="Hetru C."/>
            <person name="Jiang H."/>
            <person name="Grimmelikhuijzen C.J."/>
            <person name="Hauser F."/>
            <person name="Cazzamali G."/>
            <person name="Williamson M."/>
            <person name="Park Y."/>
            <person name="Li B."/>
            <person name="Tanaka Y."/>
            <person name="Predel R."/>
            <person name="Neupert S."/>
            <person name="Schachtner J."/>
            <person name="Verleyen P."/>
            <person name="Raible F."/>
            <person name="Bork P."/>
            <person name="Friedrich M."/>
            <person name="Walden K.K."/>
            <person name="Robertson H.M."/>
            <person name="Angeli S."/>
            <person name="Foret S."/>
            <person name="Bucher G."/>
            <person name="Schuetz S."/>
            <person name="Maleszka R."/>
            <person name="Wimmer E.A."/>
            <person name="Beeman R.W."/>
            <person name="Lorenzen M."/>
            <person name="Tomoyasu Y."/>
            <person name="Miller S.C."/>
            <person name="Grossmann D."/>
            <person name="Bucher G."/>
        </authorList>
    </citation>
    <scope>NUCLEOTIDE SEQUENCE [LARGE SCALE GENOMIC DNA]</scope>
    <source>
        <strain evidence="2 3">Georgia GA2</strain>
    </source>
</reference>
<evidence type="ECO:0000313" key="2">
    <source>
        <dbReference type="EMBL" id="EFA08444.2"/>
    </source>
</evidence>
<accession>D6WYP6</accession>
<reference evidence="2 3" key="2">
    <citation type="journal article" date="2010" name="Nucleic Acids Res.">
        <title>BeetleBase in 2010: revisions to provide comprehensive genomic information for Tribolium castaneum.</title>
        <authorList>
            <person name="Kim H.S."/>
            <person name="Murphy T."/>
            <person name="Xia J."/>
            <person name="Caragea D."/>
            <person name="Park Y."/>
            <person name="Beeman R.W."/>
            <person name="Lorenzen M.D."/>
            <person name="Butcher S."/>
            <person name="Manak J.R."/>
            <person name="Brown S.J."/>
        </authorList>
    </citation>
    <scope>GENOME REANNOTATION</scope>
    <source>
        <strain evidence="2 3">Georgia GA2</strain>
    </source>
</reference>
<dbReference type="AlphaFoldDB" id="D6WYP6"/>
<keyword evidence="1" id="KW-0732">Signal</keyword>
<sequence length="136" mass="14731">MKITLSLILLVVCTLAKGLALPQELLDATGEVFSPRKDENILGLKATREQLGEEKYKKVLDLLRAYLNGLKDLPKIDFGNLSEMGKLEKALGNKDVKHVIMLLKDFIVGVQELQGNAGEIATPTVGGNPATDSKST</sequence>
<protein>
    <submittedName>
        <fullName evidence="2">Uncharacterized protein</fullName>
    </submittedName>
</protein>
<gene>
    <name evidence="2" type="primary">AUGUSTUS-3.0.2_06091</name>
    <name evidence="2" type="ORF">TcasGA2_TC006091</name>
</gene>
<dbReference type="InParanoid" id="D6WYP6"/>
<feature type="chain" id="PRO_5007310860" evidence="1">
    <location>
        <begin position="21"/>
        <end position="136"/>
    </location>
</feature>
<dbReference type="HOGENOM" id="CLU_1919759_0_0_1"/>
<dbReference type="Proteomes" id="UP000007266">
    <property type="component" value="Linkage group 8"/>
</dbReference>
<dbReference type="EMBL" id="KQ971357">
    <property type="protein sequence ID" value="EFA08444.2"/>
    <property type="molecule type" value="Genomic_DNA"/>
</dbReference>
<evidence type="ECO:0000256" key="1">
    <source>
        <dbReference type="SAM" id="SignalP"/>
    </source>
</evidence>
<organism evidence="2 3">
    <name type="scientific">Tribolium castaneum</name>
    <name type="common">Red flour beetle</name>
    <dbReference type="NCBI Taxonomy" id="7070"/>
    <lineage>
        <taxon>Eukaryota</taxon>
        <taxon>Metazoa</taxon>
        <taxon>Ecdysozoa</taxon>
        <taxon>Arthropoda</taxon>
        <taxon>Hexapoda</taxon>
        <taxon>Insecta</taxon>
        <taxon>Pterygota</taxon>
        <taxon>Neoptera</taxon>
        <taxon>Endopterygota</taxon>
        <taxon>Coleoptera</taxon>
        <taxon>Polyphaga</taxon>
        <taxon>Cucujiformia</taxon>
        <taxon>Tenebrionidae</taxon>
        <taxon>Tenebrionidae incertae sedis</taxon>
        <taxon>Tribolium</taxon>
    </lineage>
</organism>
<feature type="signal peptide" evidence="1">
    <location>
        <begin position="1"/>
        <end position="20"/>
    </location>
</feature>
<proteinExistence type="predicted"/>
<keyword evidence="3" id="KW-1185">Reference proteome</keyword>
<evidence type="ECO:0000313" key="3">
    <source>
        <dbReference type="Proteomes" id="UP000007266"/>
    </source>
</evidence>
<name>D6WYP6_TRICA</name>